<sequence>MKESFQNFLVENLSFLPTELIVVVISAMPILELRGGIPFAFLAGLSYGEALFYSLLGNLLPIIPILILFRPLSTFLMRFPIYKRFFDWLYNRTMSKSANVEKYGAIGLILFTAVPLPTTGAYFACLAAIIFFIPFRSALIAITTGVVIAGVGVSLFVYSVF</sequence>
<proteinExistence type="predicted"/>
<accession>A0A1S2KVG3</accession>
<feature type="transmembrane region" description="Helical" evidence="1">
    <location>
        <begin position="12"/>
        <end position="31"/>
    </location>
</feature>
<dbReference type="PANTHER" id="PTHR36007:SF2">
    <property type="entry name" value="TRANSPORT PROTEIN-RELATED"/>
    <property type="match status" value="1"/>
</dbReference>
<keyword evidence="1" id="KW-0472">Membrane</keyword>
<dbReference type="EMBL" id="LQXD01000208">
    <property type="protein sequence ID" value="OIJ03663.1"/>
    <property type="molecule type" value="Genomic_DNA"/>
</dbReference>
<dbReference type="Pfam" id="PF06695">
    <property type="entry name" value="Sm_multidrug_ex"/>
    <property type="match status" value="1"/>
</dbReference>
<dbReference type="AlphaFoldDB" id="A0A1S2KVG3"/>
<evidence type="ECO:0000313" key="2">
    <source>
        <dbReference type="EMBL" id="OIJ03663.1"/>
    </source>
</evidence>
<comment type="caution">
    <text evidence="2">The sequence shown here is derived from an EMBL/GenBank/DDBJ whole genome shotgun (WGS) entry which is preliminary data.</text>
</comment>
<gene>
    <name evidence="2" type="ORF">AWH56_24260</name>
</gene>
<keyword evidence="1" id="KW-1133">Transmembrane helix</keyword>
<reference evidence="2" key="1">
    <citation type="submission" date="2016-10" db="EMBL/GenBank/DDBJ databases">
        <title>Draft genome sequences of four alkaliphilic bacteria belonging to the Anaerobacillus genus.</title>
        <authorList>
            <person name="Bassil N.M."/>
            <person name="Lloyd J.R."/>
        </authorList>
    </citation>
    <scope>NUCLEOTIDE SEQUENCE [LARGE SCALE GENOMIC DNA]</scope>
    <source>
        <strain evidence="2">NB2006</strain>
    </source>
</reference>
<feature type="transmembrane region" description="Helical" evidence="1">
    <location>
        <begin position="139"/>
        <end position="160"/>
    </location>
</feature>
<protein>
    <submittedName>
        <fullName evidence="2">Ligand-binding protein SH3</fullName>
    </submittedName>
</protein>
<feature type="transmembrane region" description="Helical" evidence="1">
    <location>
        <begin position="51"/>
        <end position="69"/>
    </location>
</feature>
<dbReference type="InterPro" id="IPR009577">
    <property type="entry name" value="Sm_multidrug_ex"/>
</dbReference>
<organism evidence="2">
    <name type="scientific">Anaerobacillus isosaccharinicus</name>
    <dbReference type="NCBI Taxonomy" id="1532552"/>
    <lineage>
        <taxon>Bacteria</taxon>
        <taxon>Bacillati</taxon>
        <taxon>Bacillota</taxon>
        <taxon>Bacilli</taxon>
        <taxon>Bacillales</taxon>
        <taxon>Bacillaceae</taxon>
        <taxon>Anaerobacillus</taxon>
    </lineage>
</organism>
<feature type="transmembrane region" description="Helical" evidence="1">
    <location>
        <begin position="103"/>
        <end position="133"/>
    </location>
</feature>
<keyword evidence="1" id="KW-0812">Transmembrane</keyword>
<dbReference type="PANTHER" id="PTHR36007">
    <property type="entry name" value="TRANSPORT PROTEIN-RELATED"/>
    <property type="match status" value="1"/>
</dbReference>
<evidence type="ECO:0000256" key="1">
    <source>
        <dbReference type="SAM" id="Phobius"/>
    </source>
</evidence>
<name>A0A1S2KVG3_9BACI</name>
<dbReference type="RefSeq" id="WP_071319493.1">
    <property type="nucleotide sequence ID" value="NZ_CP063356.2"/>
</dbReference>